<accession>A0ABP0UXB1</accession>
<evidence type="ECO:0000313" key="3">
    <source>
        <dbReference type="Proteomes" id="UP001497512"/>
    </source>
</evidence>
<dbReference type="PANTHER" id="PTHR37175">
    <property type="entry name" value="BNAA08G28800D PROTEIN"/>
    <property type="match status" value="1"/>
</dbReference>
<organism evidence="2 3">
    <name type="scientific">Sphagnum troendelagicum</name>
    <dbReference type="NCBI Taxonomy" id="128251"/>
    <lineage>
        <taxon>Eukaryota</taxon>
        <taxon>Viridiplantae</taxon>
        <taxon>Streptophyta</taxon>
        <taxon>Embryophyta</taxon>
        <taxon>Bryophyta</taxon>
        <taxon>Sphagnophytina</taxon>
        <taxon>Sphagnopsida</taxon>
        <taxon>Sphagnales</taxon>
        <taxon>Sphagnaceae</taxon>
        <taxon>Sphagnum</taxon>
    </lineage>
</organism>
<evidence type="ECO:0000313" key="2">
    <source>
        <dbReference type="EMBL" id="CAK9232327.1"/>
    </source>
</evidence>
<keyword evidence="3" id="KW-1185">Reference proteome</keyword>
<dbReference type="EMBL" id="OZ019899">
    <property type="protein sequence ID" value="CAK9232327.1"/>
    <property type="molecule type" value="Genomic_DNA"/>
</dbReference>
<evidence type="ECO:0000256" key="1">
    <source>
        <dbReference type="SAM" id="MobiDB-lite"/>
    </source>
</evidence>
<name>A0ABP0UXB1_9BRYO</name>
<reference evidence="2" key="1">
    <citation type="submission" date="2024-02" db="EMBL/GenBank/DDBJ databases">
        <authorList>
            <consortium name="ELIXIR-Norway"/>
            <consortium name="Elixir Norway"/>
        </authorList>
    </citation>
    <scope>NUCLEOTIDE SEQUENCE</scope>
</reference>
<proteinExistence type="predicted"/>
<feature type="region of interest" description="Disordered" evidence="1">
    <location>
        <begin position="1"/>
        <end position="53"/>
    </location>
</feature>
<dbReference type="Proteomes" id="UP001497512">
    <property type="component" value="Chromosome 7"/>
</dbReference>
<sequence>MAPPSADAQQNEDGFVDNGIAPEGYSQISGSLSSDEDDPQLGHRPLSNGNVDVQDAAENGNQRAQGTVVNVNGIEITVFGNVAGLELLSLGSMANGGPEIHETDPHALDSEEEEEEERQRIAAENAIRQANEADLARRRAPLAPEQCQTIRNAMRGITLAGFRPDWADVVPEQAWINMVAGNRQETSGSSK</sequence>
<dbReference type="Pfam" id="PF06910">
    <property type="entry name" value="MEA1"/>
    <property type="match status" value="1"/>
</dbReference>
<gene>
    <name evidence="2" type="ORF">CSSPTR1EN2_LOCUS21202</name>
</gene>
<protein>
    <submittedName>
        <fullName evidence="2">Uncharacterized protein</fullName>
    </submittedName>
</protein>
<dbReference type="PANTHER" id="PTHR37175:SF1">
    <property type="entry name" value="CONSTANS-LIKE PROTEIN-RELATED"/>
    <property type="match status" value="1"/>
</dbReference>